<dbReference type="PIRSF" id="PIRSF019455">
    <property type="entry name" value="CopR_AtkY"/>
    <property type="match status" value="1"/>
</dbReference>
<protein>
    <submittedName>
        <fullName evidence="5">BlaI/MecI/CopY family transcriptional regulator</fullName>
    </submittedName>
</protein>
<evidence type="ECO:0000256" key="1">
    <source>
        <dbReference type="ARBA" id="ARBA00011046"/>
    </source>
</evidence>
<evidence type="ECO:0000256" key="3">
    <source>
        <dbReference type="ARBA" id="ARBA00023125"/>
    </source>
</evidence>
<dbReference type="Proteomes" id="UP000294744">
    <property type="component" value="Unassembled WGS sequence"/>
</dbReference>
<dbReference type="Gene3D" id="1.10.10.10">
    <property type="entry name" value="Winged helix-like DNA-binding domain superfamily/Winged helix DNA-binding domain"/>
    <property type="match status" value="1"/>
</dbReference>
<dbReference type="Pfam" id="PF03965">
    <property type="entry name" value="Penicillinase_R"/>
    <property type="match status" value="1"/>
</dbReference>
<organism evidence="5 6">
    <name type="scientific">Saccharopolyspora aridisoli</name>
    <dbReference type="NCBI Taxonomy" id="2530385"/>
    <lineage>
        <taxon>Bacteria</taxon>
        <taxon>Bacillati</taxon>
        <taxon>Actinomycetota</taxon>
        <taxon>Actinomycetes</taxon>
        <taxon>Pseudonocardiales</taxon>
        <taxon>Pseudonocardiaceae</taxon>
        <taxon>Saccharopolyspora</taxon>
    </lineage>
</organism>
<dbReference type="GO" id="GO:0003677">
    <property type="term" value="F:DNA binding"/>
    <property type="evidence" value="ECO:0007669"/>
    <property type="project" value="UniProtKB-KW"/>
</dbReference>
<dbReference type="AlphaFoldDB" id="A0A4R4UMM4"/>
<dbReference type="GO" id="GO:0045892">
    <property type="term" value="P:negative regulation of DNA-templated transcription"/>
    <property type="evidence" value="ECO:0007669"/>
    <property type="project" value="InterPro"/>
</dbReference>
<evidence type="ECO:0000313" key="5">
    <source>
        <dbReference type="EMBL" id="TDC89733.1"/>
    </source>
</evidence>
<gene>
    <name evidence="5" type="ORF">E1161_20495</name>
</gene>
<accession>A0A4R4UMM4</accession>
<keyword evidence="2" id="KW-0805">Transcription regulation</keyword>
<reference evidence="5 6" key="1">
    <citation type="submission" date="2019-03" db="EMBL/GenBank/DDBJ databases">
        <title>Draft genome sequences of novel Actinobacteria.</title>
        <authorList>
            <person name="Sahin N."/>
            <person name="Ay H."/>
            <person name="Saygin H."/>
        </authorList>
    </citation>
    <scope>NUCLEOTIDE SEQUENCE [LARGE SCALE GENOMIC DNA]</scope>
    <source>
        <strain evidence="5 6">16K404</strain>
    </source>
</reference>
<dbReference type="InterPro" id="IPR036388">
    <property type="entry name" value="WH-like_DNA-bd_sf"/>
</dbReference>
<evidence type="ECO:0000256" key="2">
    <source>
        <dbReference type="ARBA" id="ARBA00023015"/>
    </source>
</evidence>
<keyword evidence="4" id="KW-0804">Transcription</keyword>
<dbReference type="RefSeq" id="WP_132625740.1">
    <property type="nucleotide sequence ID" value="NZ_SMKV01000030.1"/>
</dbReference>
<sequence length="119" mass="13416">MRCLGELESAVMRVLWESVEPIKVREVLSRLDTGRSLAYTTVLTVLDNLHRKGWVQRDMDGRAYLYRPTRTREEAAARSLHQVLVASGAPDVVLAHFVASISDEQAEALRAALREREQG</sequence>
<evidence type="ECO:0000313" key="6">
    <source>
        <dbReference type="Proteomes" id="UP000294744"/>
    </source>
</evidence>
<name>A0A4R4UMM4_9PSEU</name>
<dbReference type="SUPFAM" id="SSF46785">
    <property type="entry name" value="Winged helix' DNA-binding domain"/>
    <property type="match status" value="1"/>
</dbReference>
<dbReference type="OrthoDB" id="9813987at2"/>
<proteinExistence type="inferred from homology"/>
<comment type="similarity">
    <text evidence="1">Belongs to the BlaI transcriptional regulatory family.</text>
</comment>
<comment type="caution">
    <text evidence="5">The sequence shown here is derived from an EMBL/GenBank/DDBJ whole genome shotgun (WGS) entry which is preliminary data.</text>
</comment>
<dbReference type="EMBL" id="SMKV01000030">
    <property type="protein sequence ID" value="TDC89733.1"/>
    <property type="molecule type" value="Genomic_DNA"/>
</dbReference>
<keyword evidence="3" id="KW-0238">DNA-binding</keyword>
<evidence type="ECO:0000256" key="4">
    <source>
        <dbReference type="ARBA" id="ARBA00023163"/>
    </source>
</evidence>
<dbReference type="InterPro" id="IPR036390">
    <property type="entry name" value="WH_DNA-bd_sf"/>
</dbReference>
<keyword evidence="6" id="KW-1185">Reference proteome</keyword>
<dbReference type="InterPro" id="IPR005650">
    <property type="entry name" value="BlaI_family"/>
</dbReference>
<dbReference type="Gene3D" id="6.10.140.850">
    <property type="match status" value="1"/>
</dbReference>